<sequence length="914" mass="105612">MNKFFFFRSFVSNGESNPKSPPSTDKQIDLEKSVDGSLKSKSKKQVLREQNHGSSQCLRRSLSFSSGSAYDRQYGRNLNEQIDSPGHPSLKHSCHHSSRHRSLTPERQRRSKRSEAAAAHIIERAQHDSLLASREYCDPSESSSHSSDASTRVLDLYVDGEYDELKSVPKRSFNPKKFNKEKGSKHLSREHFEKFTLPSHGREQNPKSQSFREFKGSQQHLLSKDQLEKKVRHESPQKIARSVVERLSQSKFSSKISPKGSDPEIPITIEDIYNGKVSRCSSVFSDGHSQKSSVDESIETVNECYTRNYGIMNHIEALEDVNDGIPQKLKEAEERVIFFSEQLEHETFFLVRDMSVPSLIQTIRNLAKDRLNLAIEVPALFREWNADRKAVTEELRRTRAELDAQTRRLEKENHELQSTLEMELDRRSSDWILNLEKYQAEDHRLRERVRELAEQNVTLQREVSSFTERDADDKIRITSLEQQLEDLGTRVDELRVENKDLHHDLYNFQEKYRAEKEARESIQLNNEEKMKECMDLHRSVTRLQRTCSEQEKSIDGLRGLCEELGKNMSAEDFDSQLGRLRTDNMRLTGLEQSLRKEVETYRLELDSLRHENINLLQRLKGRSKGGCSSFKLECELWNRVNILQNQGLSLLVNSAELCGKLLNQVKRNSCRNVKDVSYNENSGLQNLVIESEVKLQGCKRGIENLSRCLQSVRNMLEENSTQSQLCEADNDIGHENSRKLETNIQAELRAETLLTNLLKEKLYCIELETEQLQAELAAVVRGNDILKCETQNVVDSLSCATHKMKDLELQMIKKDENINELQNDLQDCNKDLAMVRGLLPYVTEERDQLWKEVKQYSEKNMLLNSEINVMKKKVEALDEDILFKEGQITILKDSMGKPFNLFGGPDCMEEFLLE</sequence>
<evidence type="ECO:0000313" key="4">
    <source>
        <dbReference type="EMBL" id="GAA0165059.1"/>
    </source>
</evidence>
<organism evidence="4 5">
    <name type="scientific">Lithospermum erythrorhizon</name>
    <name type="common">Purple gromwell</name>
    <name type="synonym">Lithospermum officinale var. erythrorhizon</name>
    <dbReference type="NCBI Taxonomy" id="34254"/>
    <lineage>
        <taxon>Eukaryota</taxon>
        <taxon>Viridiplantae</taxon>
        <taxon>Streptophyta</taxon>
        <taxon>Embryophyta</taxon>
        <taxon>Tracheophyta</taxon>
        <taxon>Spermatophyta</taxon>
        <taxon>Magnoliopsida</taxon>
        <taxon>eudicotyledons</taxon>
        <taxon>Gunneridae</taxon>
        <taxon>Pentapetalae</taxon>
        <taxon>asterids</taxon>
        <taxon>lamiids</taxon>
        <taxon>Boraginales</taxon>
        <taxon>Boraginaceae</taxon>
        <taxon>Boraginoideae</taxon>
        <taxon>Lithospermeae</taxon>
        <taxon>Lithospermum</taxon>
    </lineage>
</organism>
<dbReference type="AlphaFoldDB" id="A0AAV3QLY4"/>
<feature type="domain" description="DUF7653" evidence="3">
    <location>
        <begin position="592"/>
        <end position="720"/>
    </location>
</feature>
<feature type="coiled-coil region" evidence="1">
    <location>
        <begin position="591"/>
        <end position="618"/>
    </location>
</feature>
<evidence type="ECO:0000259" key="3">
    <source>
        <dbReference type="Pfam" id="PF24670"/>
    </source>
</evidence>
<dbReference type="InterPro" id="IPR056070">
    <property type="entry name" value="DUF7653"/>
</dbReference>
<feature type="compositionally biased region" description="Basic residues" evidence="2">
    <location>
        <begin position="89"/>
        <end position="102"/>
    </location>
</feature>
<dbReference type="Pfam" id="PF24670">
    <property type="entry name" value="DUF7653"/>
    <property type="match status" value="1"/>
</dbReference>
<evidence type="ECO:0000256" key="1">
    <source>
        <dbReference type="SAM" id="Coils"/>
    </source>
</evidence>
<dbReference type="PANTHER" id="PTHR47491">
    <property type="entry name" value="CAP-GLY DOMAIN LINKER"/>
    <property type="match status" value="1"/>
</dbReference>
<dbReference type="Proteomes" id="UP001454036">
    <property type="component" value="Unassembled WGS sequence"/>
</dbReference>
<feature type="coiled-coil region" evidence="1">
    <location>
        <begin position="804"/>
        <end position="880"/>
    </location>
</feature>
<protein>
    <recommendedName>
        <fullName evidence="3">DUF7653 domain-containing protein</fullName>
    </recommendedName>
</protein>
<proteinExistence type="predicted"/>
<feature type="region of interest" description="Disordered" evidence="2">
    <location>
        <begin position="78"/>
        <end position="116"/>
    </location>
</feature>
<feature type="compositionally biased region" description="Basic and acidic residues" evidence="2">
    <location>
        <begin position="222"/>
        <end position="236"/>
    </location>
</feature>
<feature type="compositionally biased region" description="Basic and acidic residues" evidence="2">
    <location>
        <begin position="178"/>
        <end position="215"/>
    </location>
</feature>
<feature type="region of interest" description="Disordered" evidence="2">
    <location>
        <begin position="173"/>
        <end position="246"/>
    </location>
</feature>
<dbReference type="PANTHER" id="PTHR47491:SF5">
    <property type="entry name" value="CAP-GLY DOMAIN LINKER"/>
    <property type="match status" value="1"/>
</dbReference>
<feature type="compositionally biased region" description="Polar residues" evidence="2">
    <location>
        <begin position="13"/>
        <end position="25"/>
    </location>
</feature>
<keyword evidence="1" id="KW-0175">Coiled coil</keyword>
<reference evidence="4 5" key="1">
    <citation type="submission" date="2024-01" db="EMBL/GenBank/DDBJ databases">
        <title>The complete chloroplast genome sequence of Lithospermum erythrorhizon: insights into the phylogenetic relationship among Boraginaceae species and the maternal lineages of purple gromwells.</title>
        <authorList>
            <person name="Okada T."/>
            <person name="Watanabe K."/>
        </authorList>
    </citation>
    <scope>NUCLEOTIDE SEQUENCE [LARGE SCALE GENOMIC DNA]</scope>
</reference>
<gene>
    <name evidence="4" type="ORF">LIER_20557</name>
</gene>
<feature type="coiled-coil region" evidence="1">
    <location>
        <begin position="381"/>
        <end position="504"/>
    </location>
</feature>
<comment type="caution">
    <text evidence="4">The sequence shown here is derived from an EMBL/GenBank/DDBJ whole genome shotgun (WGS) entry which is preliminary data.</text>
</comment>
<feature type="region of interest" description="Disordered" evidence="2">
    <location>
        <begin position="13"/>
        <end position="55"/>
    </location>
</feature>
<evidence type="ECO:0000313" key="5">
    <source>
        <dbReference type="Proteomes" id="UP001454036"/>
    </source>
</evidence>
<keyword evidence="5" id="KW-1185">Reference proteome</keyword>
<evidence type="ECO:0000256" key="2">
    <source>
        <dbReference type="SAM" id="MobiDB-lite"/>
    </source>
</evidence>
<dbReference type="EMBL" id="BAABME010005238">
    <property type="protein sequence ID" value="GAA0165059.1"/>
    <property type="molecule type" value="Genomic_DNA"/>
</dbReference>
<name>A0AAV3QLY4_LITER</name>
<accession>A0AAV3QLY4</accession>